<evidence type="ECO:0000313" key="2">
    <source>
        <dbReference type="Proteomes" id="UP000789901"/>
    </source>
</evidence>
<feature type="non-terminal residue" evidence="1">
    <location>
        <position position="1"/>
    </location>
</feature>
<gene>
    <name evidence="1" type="ORF">GMARGA_LOCUS30689</name>
</gene>
<accession>A0ABN7WGC4</accession>
<dbReference type="EMBL" id="CAJVQB010043893">
    <property type="protein sequence ID" value="CAG8831509.1"/>
    <property type="molecule type" value="Genomic_DNA"/>
</dbReference>
<proteinExistence type="predicted"/>
<protein>
    <submittedName>
        <fullName evidence="1">39051_t:CDS:1</fullName>
    </submittedName>
</protein>
<sequence>YYFDYNYGNLNESILELLRLWPTDKQISQTIKHSHQLACELLNIMPIDDFFISNFSQVFVVIHEKEVLTNMDNEIINFTNDKQDENNEIMFL</sequence>
<reference evidence="1 2" key="1">
    <citation type="submission" date="2021-06" db="EMBL/GenBank/DDBJ databases">
        <authorList>
            <person name="Kallberg Y."/>
            <person name="Tangrot J."/>
            <person name="Rosling A."/>
        </authorList>
    </citation>
    <scope>NUCLEOTIDE SEQUENCE [LARGE SCALE GENOMIC DNA]</scope>
    <source>
        <strain evidence="1 2">120-4 pot B 10/14</strain>
    </source>
</reference>
<keyword evidence="2" id="KW-1185">Reference proteome</keyword>
<organism evidence="1 2">
    <name type="scientific">Gigaspora margarita</name>
    <dbReference type="NCBI Taxonomy" id="4874"/>
    <lineage>
        <taxon>Eukaryota</taxon>
        <taxon>Fungi</taxon>
        <taxon>Fungi incertae sedis</taxon>
        <taxon>Mucoromycota</taxon>
        <taxon>Glomeromycotina</taxon>
        <taxon>Glomeromycetes</taxon>
        <taxon>Diversisporales</taxon>
        <taxon>Gigasporaceae</taxon>
        <taxon>Gigaspora</taxon>
    </lineage>
</organism>
<name>A0ABN7WGC4_GIGMA</name>
<comment type="caution">
    <text evidence="1">The sequence shown here is derived from an EMBL/GenBank/DDBJ whole genome shotgun (WGS) entry which is preliminary data.</text>
</comment>
<dbReference type="Proteomes" id="UP000789901">
    <property type="component" value="Unassembled WGS sequence"/>
</dbReference>
<evidence type="ECO:0000313" key="1">
    <source>
        <dbReference type="EMBL" id="CAG8831509.1"/>
    </source>
</evidence>